<protein>
    <submittedName>
        <fullName evidence="1">(salmon louse) hypothetical protein</fullName>
    </submittedName>
</protein>
<dbReference type="OrthoDB" id="6338442at2759"/>
<dbReference type="AlphaFoldDB" id="A0A7R8CH48"/>
<evidence type="ECO:0000313" key="1">
    <source>
        <dbReference type="EMBL" id="CAF2817116.1"/>
    </source>
</evidence>
<reference evidence="1" key="1">
    <citation type="submission" date="2021-02" db="EMBL/GenBank/DDBJ databases">
        <authorList>
            <person name="Bekaert M."/>
        </authorList>
    </citation>
    <scope>NUCLEOTIDE SEQUENCE</scope>
    <source>
        <strain evidence="1">IoA-00</strain>
    </source>
</reference>
<accession>A0A7R8CH48</accession>
<sequence length="210" mass="23855">MTRSILTFSIIFLQCQTFNLLNVVDFNLLQTYSSTDDFEKSVEKIDINSTINGEKLFCYSCTTIKDGSNCRNLNHSNNSLRTRICVGKKVFCKVRRMEYHISDEYDHSAGAIQWSMERDCAYESCQNFCVSMGARTRFTYCTSCCDTNYCNIDSGSCGDGSSFDSFNPTNERKDGQLGLFPMNRTCYSISGERNSCRKELESLLSLCIVT</sequence>
<proteinExistence type="predicted"/>
<gene>
    <name evidence="1" type="ORF">LSAA_3673</name>
</gene>
<dbReference type="Proteomes" id="UP000675881">
    <property type="component" value="Chromosome 12"/>
</dbReference>
<dbReference type="CDD" id="cd00117">
    <property type="entry name" value="TFP"/>
    <property type="match status" value="1"/>
</dbReference>
<name>A0A7R8CH48_LEPSM</name>
<organism evidence="1 2">
    <name type="scientific">Lepeophtheirus salmonis</name>
    <name type="common">Salmon louse</name>
    <name type="synonym">Caligus salmonis</name>
    <dbReference type="NCBI Taxonomy" id="72036"/>
    <lineage>
        <taxon>Eukaryota</taxon>
        <taxon>Metazoa</taxon>
        <taxon>Ecdysozoa</taxon>
        <taxon>Arthropoda</taxon>
        <taxon>Crustacea</taxon>
        <taxon>Multicrustacea</taxon>
        <taxon>Hexanauplia</taxon>
        <taxon>Copepoda</taxon>
        <taxon>Siphonostomatoida</taxon>
        <taxon>Caligidae</taxon>
        <taxon>Lepeophtheirus</taxon>
    </lineage>
</organism>
<evidence type="ECO:0000313" key="2">
    <source>
        <dbReference type="Proteomes" id="UP000675881"/>
    </source>
</evidence>
<keyword evidence="2" id="KW-1185">Reference proteome</keyword>
<dbReference type="EMBL" id="HG994591">
    <property type="protein sequence ID" value="CAF2817116.1"/>
    <property type="molecule type" value="Genomic_DNA"/>
</dbReference>